<dbReference type="EMBL" id="CAJNIZ010048059">
    <property type="protein sequence ID" value="CAE7781049.1"/>
    <property type="molecule type" value="Genomic_DNA"/>
</dbReference>
<organism evidence="1 2">
    <name type="scientific">Symbiodinium pilosum</name>
    <name type="common">Dinoflagellate</name>
    <dbReference type="NCBI Taxonomy" id="2952"/>
    <lineage>
        <taxon>Eukaryota</taxon>
        <taxon>Sar</taxon>
        <taxon>Alveolata</taxon>
        <taxon>Dinophyceae</taxon>
        <taxon>Suessiales</taxon>
        <taxon>Symbiodiniaceae</taxon>
        <taxon>Symbiodinium</taxon>
    </lineage>
</organism>
<sequence>MNALSLCSRPRRPAASGCFESLLNAWLRGIAQDGSCPALHKWWPLSSCLLGIFQQWFNLDTKTDPRMPAGDLQSLVTKFEQAYADSVNDIYQPKVCLSVIGSSFEVQQGSRSTFGIFVGEDVKTQAGPDLKALIASHKQQAAYIDALHEELRRLNTPSYRPLAASMAQPIGPASPGSFAVPRSAPGYGGFNAPGPIPSSMAPH</sequence>
<gene>
    <name evidence="1" type="ORF">SPIL2461_LOCUS23211</name>
</gene>
<keyword evidence="2" id="KW-1185">Reference proteome</keyword>
<dbReference type="AlphaFoldDB" id="A0A812YLC7"/>
<comment type="caution">
    <text evidence="1">The sequence shown here is derived from an EMBL/GenBank/DDBJ whole genome shotgun (WGS) entry which is preliminary data.</text>
</comment>
<name>A0A812YLC7_SYMPI</name>
<evidence type="ECO:0000313" key="2">
    <source>
        <dbReference type="Proteomes" id="UP000649617"/>
    </source>
</evidence>
<reference evidence="1" key="1">
    <citation type="submission" date="2021-02" db="EMBL/GenBank/DDBJ databases">
        <authorList>
            <person name="Dougan E. K."/>
            <person name="Rhodes N."/>
            <person name="Thang M."/>
            <person name="Chan C."/>
        </authorList>
    </citation>
    <scope>NUCLEOTIDE SEQUENCE</scope>
</reference>
<dbReference type="OrthoDB" id="437740at2759"/>
<accession>A0A812YLC7</accession>
<protein>
    <submittedName>
        <fullName evidence="1">Uncharacterized protein</fullName>
    </submittedName>
</protein>
<proteinExistence type="predicted"/>
<evidence type="ECO:0000313" key="1">
    <source>
        <dbReference type="EMBL" id="CAE7781049.1"/>
    </source>
</evidence>
<dbReference type="Proteomes" id="UP000649617">
    <property type="component" value="Unassembled WGS sequence"/>
</dbReference>